<dbReference type="Proteomes" id="UP000250235">
    <property type="component" value="Unassembled WGS sequence"/>
</dbReference>
<name>A0A2Z6ZSB8_9LAMI</name>
<evidence type="ECO:0000313" key="2">
    <source>
        <dbReference type="Proteomes" id="UP000250235"/>
    </source>
</evidence>
<reference evidence="1 2" key="1">
    <citation type="journal article" date="2015" name="Proc. Natl. Acad. Sci. U.S.A.">
        <title>The resurrection genome of Boea hygrometrica: A blueprint for survival of dehydration.</title>
        <authorList>
            <person name="Xiao L."/>
            <person name="Yang G."/>
            <person name="Zhang L."/>
            <person name="Yang X."/>
            <person name="Zhao S."/>
            <person name="Ji Z."/>
            <person name="Zhou Q."/>
            <person name="Hu M."/>
            <person name="Wang Y."/>
            <person name="Chen M."/>
            <person name="Xu Y."/>
            <person name="Jin H."/>
            <person name="Xiao X."/>
            <person name="Hu G."/>
            <person name="Bao F."/>
            <person name="Hu Y."/>
            <person name="Wan P."/>
            <person name="Li L."/>
            <person name="Deng X."/>
            <person name="Kuang T."/>
            <person name="Xiang C."/>
            <person name="Zhu J.K."/>
            <person name="Oliver M.J."/>
            <person name="He Y."/>
        </authorList>
    </citation>
    <scope>NUCLEOTIDE SEQUENCE [LARGE SCALE GENOMIC DNA]</scope>
    <source>
        <strain evidence="2">cv. XS01</strain>
    </source>
</reference>
<organism evidence="1 2">
    <name type="scientific">Dorcoceras hygrometricum</name>
    <dbReference type="NCBI Taxonomy" id="472368"/>
    <lineage>
        <taxon>Eukaryota</taxon>
        <taxon>Viridiplantae</taxon>
        <taxon>Streptophyta</taxon>
        <taxon>Embryophyta</taxon>
        <taxon>Tracheophyta</taxon>
        <taxon>Spermatophyta</taxon>
        <taxon>Magnoliopsida</taxon>
        <taxon>eudicotyledons</taxon>
        <taxon>Gunneridae</taxon>
        <taxon>Pentapetalae</taxon>
        <taxon>asterids</taxon>
        <taxon>lamiids</taxon>
        <taxon>Lamiales</taxon>
        <taxon>Gesneriaceae</taxon>
        <taxon>Didymocarpoideae</taxon>
        <taxon>Trichosporeae</taxon>
        <taxon>Loxocarpinae</taxon>
        <taxon>Dorcoceras</taxon>
    </lineage>
</organism>
<dbReference type="EMBL" id="KV185535">
    <property type="protein sequence ID" value="KZT75829.1"/>
    <property type="molecule type" value="Genomic_DNA"/>
</dbReference>
<protein>
    <submittedName>
        <fullName evidence="1">Uncharacterized protein</fullName>
    </submittedName>
</protein>
<dbReference type="AlphaFoldDB" id="A0A2Z6ZSB8"/>
<sequence length="146" mass="16002">MRAGRAWWPSRVRRFTRSCALVANHSRVMGGLSRNGCAIDGRCVRACRASRLDAGRLPHALVVRRCAARGITLGVSSVRWCCDVVPLVALAGRTKRCCWSTPVAQRFVRWPRAGRALVAAACALAARIKFEVEAAAPVMLQQCRDD</sequence>
<gene>
    <name evidence="1" type="ORF">F511_47147</name>
</gene>
<proteinExistence type="predicted"/>
<keyword evidence="2" id="KW-1185">Reference proteome</keyword>
<evidence type="ECO:0000313" key="1">
    <source>
        <dbReference type="EMBL" id="KZT75829.1"/>
    </source>
</evidence>
<accession>A0A2Z6ZSB8</accession>